<evidence type="ECO:0000256" key="2">
    <source>
        <dbReference type="SAM" id="Phobius"/>
    </source>
</evidence>
<feature type="compositionally biased region" description="Polar residues" evidence="1">
    <location>
        <begin position="17"/>
        <end position="27"/>
    </location>
</feature>
<evidence type="ECO:0000313" key="3">
    <source>
        <dbReference type="EMBL" id="OHT05016.1"/>
    </source>
</evidence>
<organism evidence="3 4">
    <name type="scientific">Tritrichomonas foetus</name>
    <dbReference type="NCBI Taxonomy" id="1144522"/>
    <lineage>
        <taxon>Eukaryota</taxon>
        <taxon>Metamonada</taxon>
        <taxon>Parabasalia</taxon>
        <taxon>Tritrichomonadida</taxon>
        <taxon>Tritrichomonadidae</taxon>
        <taxon>Tritrichomonas</taxon>
    </lineage>
</organism>
<dbReference type="GeneID" id="94840181"/>
<dbReference type="Proteomes" id="UP000179807">
    <property type="component" value="Unassembled WGS sequence"/>
</dbReference>
<feature type="region of interest" description="Disordered" evidence="1">
    <location>
        <begin position="17"/>
        <end position="38"/>
    </location>
</feature>
<dbReference type="EMBL" id="MLAK01000772">
    <property type="protein sequence ID" value="OHT05016.1"/>
    <property type="molecule type" value="Genomic_DNA"/>
</dbReference>
<dbReference type="AlphaFoldDB" id="A0A1J4K2J2"/>
<dbReference type="VEuPathDB" id="TrichDB:TRFO_27323"/>
<keyword evidence="2" id="KW-0472">Membrane</keyword>
<keyword evidence="2" id="KW-0812">Transmembrane</keyword>
<name>A0A1J4K2J2_9EUKA</name>
<comment type="caution">
    <text evidence="3">The sequence shown here is derived from an EMBL/GenBank/DDBJ whole genome shotgun (WGS) entry which is preliminary data.</text>
</comment>
<proteinExistence type="predicted"/>
<keyword evidence="2" id="KW-1133">Transmembrane helix</keyword>
<reference evidence="3" key="1">
    <citation type="submission" date="2016-10" db="EMBL/GenBank/DDBJ databases">
        <authorList>
            <person name="Benchimol M."/>
            <person name="Almeida L.G."/>
            <person name="Vasconcelos A.T."/>
            <person name="Perreira-Neves A."/>
            <person name="Rosa I.A."/>
            <person name="Tasca T."/>
            <person name="Bogo M.R."/>
            <person name="de Souza W."/>
        </authorList>
    </citation>
    <scope>NUCLEOTIDE SEQUENCE [LARGE SCALE GENOMIC DNA]</scope>
    <source>
        <strain evidence="3">K</strain>
    </source>
</reference>
<sequence length="170" mass="19037">MNATGSGFTFCRSGTNNNEPAFGSNNREPFGFGGSNNGPNIRSNGNTFSATLKFDSCTHHSTTSNREIFKQIKETLPNLDSSKAKQFADTIAPCMGRPWTSFPYNFMPSSFQFPMVSMILPLIMPVIFMPVPFPFMQIMRYLKQQQQSTLQQQSTTKTFNSFGSFGFSEK</sequence>
<gene>
    <name evidence="3" type="ORF">TRFO_27323</name>
</gene>
<evidence type="ECO:0000256" key="1">
    <source>
        <dbReference type="SAM" id="MobiDB-lite"/>
    </source>
</evidence>
<feature type="transmembrane region" description="Helical" evidence="2">
    <location>
        <begin position="111"/>
        <end position="133"/>
    </location>
</feature>
<evidence type="ECO:0000313" key="4">
    <source>
        <dbReference type="Proteomes" id="UP000179807"/>
    </source>
</evidence>
<dbReference type="RefSeq" id="XP_068358152.1">
    <property type="nucleotide sequence ID" value="XM_068505477.1"/>
</dbReference>
<accession>A0A1J4K2J2</accession>
<protein>
    <submittedName>
        <fullName evidence="3">Uncharacterized protein</fullName>
    </submittedName>
</protein>
<keyword evidence="4" id="KW-1185">Reference proteome</keyword>